<keyword evidence="3" id="KW-1185">Reference proteome</keyword>
<organism evidence="2 3">
    <name type="scientific">Paenibacillus typhae</name>
    <dbReference type="NCBI Taxonomy" id="1174501"/>
    <lineage>
        <taxon>Bacteria</taxon>
        <taxon>Bacillati</taxon>
        <taxon>Bacillota</taxon>
        <taxon>Bacilli</taxon>
        <taxon>Bacillales</taxon>
        <taxon>Paenibacillaceae</taxon>
        <taxon>Paenibacillus</taxon>
    </lineage>
</organism>
<dbReference type="Gene3D" id="1.10.150.650">
    <property type="match status" value="1"/>
</dbReference>
<accession>A0A1G8XCQ1</accession>
<dbReference type="InterPro" id="IPR016195">
    <property type="entry name" value="Pol/histidinol_Pase-like"/>
</dbReference>
<sequence length="499" mass="55712">MGVRLQGNRVILRDLVEEDLRTIYYHYYEAEDQEFQKWDGPYYKLEEESFEKFEESYLGVLAVTWTDKPRSRLVIEIDGKLKGTVNWYWVSEETDWLEIGITIFDSRYWSGGYGTEAFKMWMAYLFASIDTVRLGIATWSGNVRMMGLAAKCGMALEGQIRKARIVRGEYYDAIKMGILREEWERMNPSIHMKRGVAEMNSQQDDFTVKETGRTGLQGYADLHSHTQASDGMQPSAENVRIAFDKGLSAVAITDHDTVSGVAEALEAGRKYGITVVPGVEISTRAEGKEIHVLGYYIDTEQELFLSRLAAQRDTRAARNEAILARLRELGIEITLEQVLANLGRALKPDESIGRPHIADELVRLGAAADMRDAFDKYLAEGAAAYVSPPRITPEEACKWIIEAGGAPVLAHPGIYGDDELVRGIIARSGLRGIEAHHSDHSPQDAARYIVMAEQYGLLVTGGSDFHGARQGVIFHGDLGSVSVPADVLKQLRDAADNRR</sequence>
<dbReference type="InterPro" id="IPR000182">
    <property type="entry name" value="GNAT_dom"/>
</dbReference>
<dbReference type="PANTHER" id="PTHR42924:SF3">
    <property type="entry name" value="POLYMERASE_HISTIDINOL PHOSPHATASE N-TERMINAL DOMAIN-CONTAINING PROTEIN"/>
    <property type="match status" value="1"/>
</dbReference>
<dbReference type="PROSITE" id="PS51186">
    <property type="entry name" value="GNAT"/>
    <property type="match status" value="1"/>
</dbReference>
<dbReference type="SUPFAM" id="SSF55729">
    <property type="entry name" value="Acyl-CoA N-acyltransferases (Nat)"/>
    <property type="match status" value="1"/>
</dbReference>
<evidence type="ECO:0000313" key="3">
    <source>
        <dbReference type="Proteomes" id="UP000199050"/>
    </source>
</evidence>
<feature type="domain" description="N-acetyltransferase" evidence="1">
    <location>
        <begin position="10"/>
        <end position="181"/>
    </location>
</feature>
<dbReference type="InterPro" id="IPR016181">
    <property type="entry name" value="Acyl_CoA_acyltransferase"/>
</dbReference>
<evidence type="ECO:0000313" key="2">
    <source>
        <dbReference type="EMBL" id="SDJ87550.1"/>
    </source>
</evidence>
<dbReference type="GO" id="GO:0016747">
    <property type="term" value="F:acyltransferase activity, transferring groups other than amino-acyl groups"/>
    <property type="evidence" value="ECO:0007669"/>
    <property type="project" value="InterPro"/>
</dbReference>
<dbReference type="InterPro" id="IPR052018">
    <property type="entry name" value="PHP_domain"/>
</dbReference>
<dbReference type="CDD" id="cd07438">
    <property type="entry name" value="PHP_HisPPase_AMP"/>
    <property type="match status" value="1"/>
</dbReference>
<dbReference type="GO" id="GO:0035312">
    <property type="term" value="F:5'-3' DNA exonuclease activity"/>
    <property type="evidence" value="ECO:0007669"/>
    <property type="project" value="TreeGrafter"/>
</dbReference>
<reference evidence="3" key="1">
    <citation type="submission" date="2016-10" db="EMBL/GenBank/DDBJ databases">
        <authorList>
            <person name="Varghese N."/>
            <person name="Submissions S."/>
        </authorList>
    </citation>
    <scope>NUCLEOTIDE SEQUENCE [LARGE SCALE GENOMIC DNA]</scope>
    <source>
        <strain evidence="3">CGMCC 1.11012</strain>
    </source>
</reference>
<dbReference type="Gene3D" id="3.40.630.30">
    <property type="match status" value="1"/>
</dbReference>
<dbReference type="EMBL" id="FNDX01000026">
    <property type="protein sequence ID" value="SDJ87550.1"/>
    <property type="molecule type" value="Genomic_DNA"/>
</dbReference>
<name>A0A1G8XCQ1_9BACL</name>
<evidence type="ECO:0000259" key="1">
    <source>
        <dbReference type="PROSITE" id="PS51186"/>
    </source>
</evidence>
<dbReference type="Gene3D" id="3.20.20.140">
    <property type="entry name" value="Metal-dependent hydrolases"/>
    <property type="match status" value="1"/>
</dbReference>
<dbReference type="SUPFAM" id="SSF89550">
    <property type="entry name" value="PHP domain-like"/>
    <property type="match status" value="1"/>
</dbReference>
<dbReference type="STRING" id="1174501.SAMN05216192_1267"/>
<proteinExistence type="predicted"/>
<dbReference type="SMART" id="SM00481">
    <property type="entry name" value="POLIIIAc"/>
    <property type="match status" value="1"/>
</dbReference>
<dbReference type="Pfam" id="PF02811">
    <property type="entry name" value="PHP"/>
    <property type="match status" value="1"/>
</dbReference>
<dbReference type="Pfam" id="PF13302">
    <property type="entry name" value="Acetyltransf_3"/>
    <property type="match status" value="1"/>
</dbReference>
<dbReference type="AlphaFoldDB" id="A0A1G8XCQ1"/>
<dbReference type="Proteomes" id="UP000199050">
    <property type="component" value="Unassembled WGS sequence"/>
</dbReference>
<gene>
    <name evidence="2" type="ORF">SAMN05216192_1267</name>
</gene>
<dbReference type="PANTHER" id="PTHR42924">
    <property type="entry name" value="EXONUCLEASE"/>
    <property type="match status" value="1"/>
</dbReference>
<dbReference type="GO" id="GO:0004534">
    <property type="term" value="F:5'-3' RNA exonuclease activity"/>
    <property type="evidence" value="ECO:0007669"/>
    <property type="project" value="TreeGrafter"/>
</dbReference>
<dbReference type="InterPro" id="IPR004013">
    <property type="entry name" value="PHP_dom"/>
</dbReference>
<protein>
    <recommendedName>
        <fullName evidence="1">N-acetyltransferase domain-containing protein</fullName>
    </recommendedName>
</protein>
<dbReference type="InterPro" id="IPR003141">
    <property type="entry name" value="Pol/His_phosphatase_N"/>
</dbReference>